<dbReference type="InterPro" id="IPR000629">
    <property type="entry name" value="RNA-helicase_DEAD-box_CS"/>
</dbReference>
<dbReference type="EC" id="3.6.4.13" evidence="10"/>
<feature type="domain" description="Helicase ATP-binding" evidence="7">
    <location>
        <begin position="34"/>
        <end position="206"/>
    </location>
</feature>
<dbReference type="SUPFAM" id="SSF52540">
    <property type="entry name" value="P-loop containing nucleoside triphosphate hydrolases"/>
    <property type="match status" value="1"/>
</dbReference>
<feature type="domain" description="Helicase C-terminal" evidence="8">
    <location>
        <begin position="233"/>
        <end position="377"/>
    </location>
</feature>
<dbReference type="RefSeq" id="WP_047810578.1">
    <property type="nucleotide sequence ID" value="NZ_LDZY01000009.1"/>
</dbReference>
<dbReference type="GO" id="GO:0005840">
    <property type="term" value="C:ribosome"/>
    <property type="evidence" value="ECO:0007669"/>
    <property type="project" value="TreeGrafter"/>
</dbReference>
<keyword evidence="4 6" id="KW-0067">ATP-binding</keyword>
<evidence type="ECO:0000256" key="4">
    <source>
        <dbReference type="ARBA" id="ARBA00022840"/>
    </source>
</evidence>
<keyword evidence="2 6" id="KW-0378">Hydrolase</keyword>
<dbReference type="InterPro" id="IPR044742">
    <property type="entry name" value="DEAD/DEAH_RhlB"/>
</dbReference>
<dbReference type="SMART" id="SM00487">
    <property type="entry name" value="DEXDc"/>
    <property type="match status" value="1"/>
</dbReference>
<dbReference type="PANTHER" id="PTHR47963">
    <property type="entry name" value="DEAD-BOX ATP-DEPENDENT RNA HELICASE 47, MITOCHONDRIAL"/>
    <property type="match status" value="1"/>
</dbReference>
<name>A0A0J1IKD8_9FIRM</name>
<comment type="caution">
    <text evidence="10">The sequence shown here is derived from an EMBL/GenBank/DDBJ whole genome shotgun (WGS) entry which is preliminary data.</text>
</comment>
<evidence type="ECO:0000313" key="11">
    <source>
        <dbReference type="Proteomes" id="UP000036356"/>
    </source>
</evidence>
<dbReference type="InterPro" id="IPR050547">
    <property type="entry name" value="DEAD_box_RNA_helicases"/>
</dbReference>
<sequence length="396" mass="44126">MPTSFAQLGVEEKLVLALNQQGINEPTAIQEQAIPLVLERHDVVGQSETGTGKTLAYLLPIFQKIDRLKRENQALILTPTHELALQINAEIGILAKNSGLPVTAAAIIGNVNITRQIEKLKEKPHILVGSSGRILELIKKRKISAQSLKTIVLDEADRLLDEDNVHDVAAVVKTALRDTQLLLFSATLPETTTQRAMEFLKNPQVLRVTKTIKINPTISHDYIVAEQRDKFEVLRKLIRSISPKRALIFVNKSEEIEKTVEKLNYHGIEAEGIYGGASKINRHKAMDEFRSGKLRILVASDLASRGLDIKGISHIFNLDLPEDHQIYLHRVGRAGRAGEGGKAISLVTKSEISYLKKLENVYGININPKEMAFGKIVDPQKRQFYGRAKTRTKNPS</sequence>
<dbReference type="GO" id="GO:0016787">
    <property type="term" value="F:hydrolase activity"/>
    <property type="evidence" value="ECO:0007669"/>
    <property type="project" value="UniProtKB-KW"/>
</dbReference>
<organism evidence="10 11">
    <name type="scientific">Desulfosporosinus acididurans</name>
    <dbReference type="NCBI Taxonomy" id="476652"/>
    <lineage>
        <taxon>Bacteria</taxon>
        <taxon>Bacillati</taxon>
        <taxon>Bacillota</taxon>
        <taxon>Clostridia</taxon>
        <taxon>Eubacteriales</taxon>
        <taxon>Desulfitobacteriaceae</taxon>
        <taxon>Desulfosporosinus</taxon>
    </lineage>
</organism>
<dbReference type="GO" id="GO:0003724">
    <property type="term" value="F:RNA helicase activity"/>
    <property type="evidence" value="ECO:0007669"/>
    <property type="project" value="UniProtKB-EC"/>
</dbReference>
<comment type="similarity">
    <text evidence="6">Belongs to the DEAD box helicase family.</text>
</comment>
<keyword evidence="1 6" id="KW-0547">Nucleotide-binding</keyword>
<accession>A0A0J1IKD8</accession>
<dbReference type="PROSITE" id="PS00039">
    <property type="entry name" value="DEAD_ATP_HELICASE"/>
    <property type="match status" value="1"/>
</dbReference>
<evidence type="ECO:0000256" key="2">
    <source>
        <dbReference type="ARBA" id="ARBA00022801"/>
    </source>
</evidence>
<dbReference type="Gene3D" id="3.40.50.300">
    <property type="entry name" value="P-loop containing nucleotide triphosphate hydrolases"/>
    <property type="match status" value="2"/>
</dbReference>
<evidence type="ECO:0000259" key="9">
    <source>
        <dbReference type="PROSITE" id="PS51195"/>
    </source>
</evidence>
<keyword evidence="3 6" id="KW-0347">Helicase</keyword>
<evidence type="ECO:0000256" key="6">
    <source>
        <dbReference type="RuleBase" id="RU000492"/>
    </source>
</evidence>
<dbReference type="PROSITE" id="PS51194">
    <property type="entry name" value="HELICASE_CTER"/>
    <property type="match status" value="1"/>
</dbReference>
<reference evidence="10 11" key="1">
    <citation type="submission" date="2015-06" db="EMBL/GenBank/DDBJ databases">
        <title>Draft genome of the moderately acidophilic sulfate reducer Candidatus Desulfosporosinus acididurans strain M1.</title>
        <authorList>
            <person name="Poehlein A."/>
            <person name="Petzsch P."/>
            <person name="Johnson B.D."/>
            <person name="Schloemann M."/>
            <person name="Daniel R."/>
            <person name="Muehling M."/>
        </authorList>
    </citation>
    <scope>NUCLEOTIDE SEQUENCE [LARGE SCALE GENOMIC DNA]</scope>
    <source>
        <strain evidence="10 11">M1</strain>
    </source>
</reference>
<dbReference type="InterPro" id="IPR027417">
    <property type="entry name" value="P-loop_NTPase"/>
</dbReference>
<dbReference type="Pfam" id="PF00271">
    <property type="entry name" value="Helicase_C"/>
    <property type="match status" value="1"/>
</dbReference>
<dbReference type="PROSITE" id="PS51195">
    <property type="entry name" value="Q_MOTIF"/>
    <property type="match status" value="1"/>
</dbReference>
<dbReference type="InterPro" id="IPR001650">
    <property type="entry name" value="Helicase_C-like"/>
</dbReference>
<dbReference type="PROSITE" id="PS51192">
    <property type="entry name" value="HELICASE_ATP_BIND_1"/>
    <property type="match status" value="1"/>
</dbReference>
<dbReference type="CDD" id="cd18787">
    <property type="entry name" value="SF2_C_DEAD"/>
    <property type="match status" value="1"/>
</dbReference>
<evidence type="ECO:0000259" key="7">
    <source>
        <dbReference type="PROSITE" id="PS51192"/>
    </source>
</evidence>
<dbReference type="InterPro" id="IPR014001">
    <property type="entry name" value="Helicase_ATP-bd"/>
</dbReference>
<dbReference type="Proteomes" id="UP000036356">
    <property type="component" value="Unassembled WGS sequence"/>
</dbReference>
<keyword evidence="11" id="KW-1185">Reference proteome</keyword>
<protein>
    <submittedName>
        <fullName evidence="10">DEAD-box ATP-dependent RNA helicase CshA</fullName>
        <ecNumber evidence="10">3.6.4.13</ecNumber>
    </submittedName>
</protein>
<feature type="short sequence motif" description="Q motif" evidence="5">
    <location>
        <begin position="3"/>
        <end position="31"/>
    </location>
</feature>
<feature type="domain" description="DEAD-box RNA helicase Q" evidence="9">
    <location>
        <begin position="3"/>
        <end position="31"/>
    </location>
</feature>
<dbReference type="GO" id="GO:0009409">
    <property type="term" value="P:response to cold"/>
    <property type="evidence" value="ECO:0007669"/>
    <property type="project" value="TreeGrafter"/>
</dbReference>
<dbReference type="STRING" id="476652.DEAC_c27380"/>
<dbReference type="SMART" id="SM00490">
    <property type="entry name" value="HELICc"/>
    <property type="match status" value="1"/>
</dbReference>
<dbReference type="CDD" id="cd00268">
    <property type="entry name" value="DEADc"/>
    <property type="match status" value="1"/>
</dbReference>
<dbReference type="GO" id="GO:0033592">
    <property type="term" value="F:RNA strand annealing activity"/>
    <property type="evidence" value="ECO:0007669"/>
    <property type="project" value="TreeGrafter"/>
</dbReference>
<gene>
    <name evidence="10" type="primary">cshA_2</name>
    <name evidence="10" type="ORF">DEAC_c27380</name>
</gene>
<dbReference type="Pfam" id="PF00270">
    <property type="entry name" value="DEAD"/>
    <property type="match status" value="1"/>
</dbReference>
<dbReference type="PANTHER" id="PTHR47963:SF7">
    <property type="entry name" value="ATP-DEPENDENT RNA HELICASE YFML-RELATED"/>
    <property type="match status" value="1"/>
</dbReference>
<evidence type="ECO:0000256" key="3">
    <source>
        <dbReference type="ARBA" id="ARBA00022806"/>
    </source>
</evidence>
<dbReference type="GO" id="GO:0005524">
    <property type="term" value="F:ATP binding"/>
    <property type="evidence" value="ECO:0007669"/>
    <property type="project" value="UniProtKB-KW"/>
</dbReference>
<proteinExistence type="inferred from homology"/>
<evidence type="ECO:0000256" key="5">
    <source>
        <dbReference type="PROSITE-ProRule" id="PRU00552"/>
    </source>
</evidence>
<dbReference type="InterPro" id="IPR011545">
    <property type="entry name" value="DEAD/DEAH_box_helicase_dom"/>
</dbReference>
<evidence type="ECO:0000256" key="1">
    <source>
        <dbReference type="ARBA" id="ARBA00022741"/>
    </source>
</evidence>
<evidence type="ECO:0000313" key="10">
    <source>
        <dbReference type="EMBL" id="KLU65186.1"/>
    </source>
</evidence>
<dbReference type="InterPro" id="IPR014014">
    <property type="entry name" value="RNA_helicase_DEAD_Q_motif"/>
</dbReference>
<dbReference type="AlphaFoldDB" id="A0A0J1IKD8"/>
<evidence type="ECO:0000259" key="8">
    <source>
        <dbReference type="PROSITE" id="PS51194"/>
    </source>
</evidence>
<dbReference type="EMBL" id="LDZY01000009">
    <property type="protein sequence ID" value="KLU65186.1"/>
    <property type="molecule type" value="Genomic_DNA"/>
</dbReference>
<dbReference type="GO" id="GO:0005829">
    <property type="term" value="C:cytosol"/>
    <property type="evidence" value="ECO:0007669"/>
    <property type="project" value="TreeGrafter"/>
</dbReference>
<dbReference type="PATRIC" id="fig|476652.3.peg.2866"/>